<gene>
    <name evidence="2" type="ORF">B9J98_02200</name>
</gene>
<feature type="domain" description="PBP" evidence="1">
    <location>
        <begin position="30"/>
        <end position="257"/>
    </location>
</feature>
<dbReference type="Gene3D" id="3.40.190.10">
    <property type="entry name" value="Periplasmic binding protein-like II"/>
    <property type="match status" value="2"/>
</dbReference>
<dbReference type="InterPro" id="IPR052738">
    <property type="entry name" value="ABC-Tungstate_binding"/>
</dbReference>
<dbReference type="EMBL" id="NDWU01000004">
    <property type="protein sequence ID" value="PUA33775.1"/>
    <property type="molecule type" value="Genomic_DNA"/>
</dbReference>
<reference evidence="2 3" key="1">
    <citation type="submission" date="2017-04" db="EMBL/GenBank/DDBJ databases">
        <title>Draft Aigarchaeota genome from a New Zealand hot spring.</title>
        <authorList>
            <person name="Reysenbach A.-L."/>
            <person name="Donaho J.A."/>
            <person name="Gerhart J."/>
            <person name="Kelley J.F."/>
            <person name="Kouba K."/>
            <person name="Podar M."/>
            <person name="Stott M."/>
        </authorList>
    </citation>
    <scope>NUCLEOTIDE SEQUENCE [LARGE SCALE GENOMIC DNA]</scope>
    <source>
        <strain evidence="2">NZ13_MG1</strain>
    </source>
</reference>
<evidence type="ECO:0000259" key="1">
    <source>
        <dbReference type="Pfam" id="PF12849"/>
    </source>
</evidence>
<comment type="caution">
    <text evidence="2">The sequence shown here is derived from an EMBL/GenBank/DDBJ whole genome shotgun (WGS) entry which is preliminary data.</text>
</comment>
<dbReference type="PANTHER" id="PTHR37945">
    <property type="entry name" value="EXTRACELLULAR TUNGSTATE BINDING PROTEIN"/>
    <property type="match status" value="1"/>
</dbReference>
<evidence type="ECO:0000313" key="2">
    <source>
        <dbReference type="EMBL" id="PUA33775.1"/>
    </source>
</evidence>
<organism evidence="2 3">
    <name type="scientific">Candidatus Terraquivivens tikiterensis</name>
    <dbReference type="NCBI Taxonomy" id="1980982"/>
    <lineage>
        <taxon>Archaea</taxon>
        <taxon>Nitrososphaerota</taxon>
        <taxon>Candidatus Wolframiiraptoraceae</taxon>
        <taxon>Candidatus Terraquivivens</taxon>
    </lineage>
</organism>
<sequence>MVWLAIALMLTVAFSSLLLIYHYQAGYYGGTLRVTTTTSLYNTGLLEKLAEGFRQKYPRVSIQLIAVGSGEALRRAAQGDADVVLSHAPNLEKKYLSDGTLKPGKIFAYNYFIILGPHDDPAGISGMDPVNAMAAIYKACESGRALFVSRADNSGTNARELILWSLAGVDPSGRPWYVEAGADMAQTLMVANEKKAYTLSDVGTYLKFRKRLDALEPLVEKGEVLINVYSIYTVNPEKVPGVNEKLADAFTEFVLSEDGQKIIESYGVEELGEPLFRAANGDPAGELKSAWEAMARIG</sequence>
<proteinExistence type="predicted"/>
<evidence type="ECO:0000313" key="3">
    <source>
        <dbReference type="Proteomes" id="UP000244066"/>
    </source>
</evidence>
<dbReference type="Proteomes" id="UP000244066">
    <property type="component" value="Unassembled WGS sequence"/>
</dbReference>
<dbReference type="SUPFAM" id="SSF53850">
    <property type="entry name" value="Periplasmic binding protein-like II"/>
    <property type="match status" value="1"/>
</dbReference>
<dbReference type="PANTHER" id="PTHR37945:SF1">
    <property type="entry name" value="EXTRACELLULAR TUNGSTATE BINDING PROTEIN"/>
    <property type="match status" value="1"/>
</dbReference>
<dbReference type="Pfam" id="PF12849">
    <property type="entry name" value="PBP_like_2"/>
    <property type="match status" value="1"/>
</dbReference>
<dbReference type="AlphaFoldDB" id="A0A2R7Y8C3"/>
<accession>A0A2R7Y8C3</accession>
<protein>
    <recommendedName>
        <fullName evidence="1">PBP domain-containing protein</fullName>
    </recommendedName>
</protein>
<name>A0A2R7Y8C3_9ARCH</name>
<dbReference type="InterPro" id="IPR024370">
    <property type="entry name" value="PBP_domain"/>
</dbReference>